<keyword evidence="1" id="KW-0732">Signal</keyword>
<gene>
    <name evidence="3" type="ORF">SAMN05216522_11271</name>
</gene>
<reference evidence="4" key="1">
    <citation type="submission" date="2016-10" db="EMBL/GenBank/DDBJ databases">
        <authorList>
            <person name="Varghese N."/>
            <person name="Submissions S."/>
        </authorList>
    </citation>
    <scope>NUCLEOTIDE SEQUENCE [LARGE SCALE GENOMIC DNA]</scope>
    <source>
        <strain evidence="4">8N4</strain>
    </source>
</reference>
<feature type="chain" id="PRO_5017098933" description="Flagella basal body P-ring formation protein FlgA" evidence="1">
    <location>
        <begin position="19"/>
        <end position="214"/>
    </location>
</feature>
<evidence type="ECO:0000313" key="3">
    <source>
        <dbReference type="EMBL" id="SER14509.1"/>
    </source>
</evidence>
<dbReference type="OrthoDB" id="7065435at2"/>
<proteinExistence type="inferred from homology"/>
<dbReference type="PANTHER" id="PTHR36307:SF1">
    <property type="entry name" value="FLAGELLA BASAL BODY P-RING FORMATION PROTEIN FLGA"/>
    <property type="match status" value="1"/>
</dbReference>
<feature type="signal peptide" evidence="1">
    <location>
        <begin position="1"/>
        <end position="18"/>
    </location>
</feature>
<dbReference type="NCBIfam" id="TIGR03170">
    <property type="entry name" value="flgA_cterm"/>
    <property type="match status" value="1"/>
</dbReference>
<organism evidence="3 4">
    <name type="scientific">Rosenbergiella nectarea</name>
    <dbReference type="NCBI Taxonomy" id="988801"/>
    <lineage>
        <taxon>Bacteria</taxon>
        <taxon>Pseudomonadati</taxon>
        <taxon>Pseudomonadota</taxon>
        <taxon>Gammaproteobacteria</taxon>
        <taxon>Enterobacterales</taxon>
        <taxon>Erwiniaceae</taxon>
        <taxon>Rosenbergiella</taxon>
    </lineage>
</organism>
<dbReference type="GO" id="GO:0044780">
    <property type="term" value="P:bacterial-type flagellum assembly"/>
    <property type="evidence" value="ECO:0007669"/>
    <property type="project" value="InterPro"/>
</dbReference>
<sequence>MKALWIAASLLMTTPAHAVPLADQLVAFFAQREPDYAKTLQVEILRQPPTQLTCSHPRFQLPSNSRRWGQLTLTAKCDQQVAVLRVAVKVKGKFYRSQQTIKQGTLVTADNIKADFGRLDQLPTNSWLTPLPLPLIALQQIPAGKVLTKNQFRQPWVIKQGQTVPITLMGKGFHIAGRGTALDNAAVNQPLRIRLDNGQWLTATVNERKEIIVK</sequence>
<protein>
    <recommendedName>
        <fullName evidence="1">Flagella basal body P-ring formation protein FlgA</fullName>
    </recommendedName>
</protein>
<evidence type="ECO:0000313" key="4">
    <source>
        <dbReference type="Proteomes" id="UP000242515"/>
    </source>
</evidence>
<dbReference type="InterPro" id="IPR039246">
    <property type="entry name" value="Flagellar_FlgA"/>
</dbReference>
<dbReference type="RefSeq" id="WP_092677733.1">
    <property type="nucleotide sequence ID" value="NZ_FOGC01000012.1"/>
</dbReference>
<evidence type="ECO:0000256" key="1">
    <source>
        <dbReference type="RuleBase" id="RU362063"/>
    </source>
</evidence>
<feature type="domain" description="Flagella basal body P-ring formation protein FlgA SAF" evidence="2">
    <location>
        <begin position="96"/>
        <end position="213"/>
    </location>
</feature>
<comment type="function">
    <text evidence="1">Involved in the assembly process of the P-ring formation. It may associate with FlgF on the rod constituting a structure essential for the P-ring assembly or may act as a modulator protein for the P-ring assembly.</text>
</comment>
<keyword evidence="3" id="KW-0966">Cell projection</keyword>
<keyword evidence="4" id="KW-1185">Reference proteome</keyword>
<comment type="similarity">
    <text evidence="1">Belongs to the FlgA family.</text>
</comment>
<evidence type="ECO:0000259" key="2">
    <source>
        <dbReference type="Pfam" id="PF13144"/>
    </source>
</evidence>
<dbReference type="Gene3D" id="2.30.30.760">
    <property type="match status" value="1"/>
</dbReference>
<dbReference type="PANTHER" id="PTHR36307">
    <property type="entry name" value="FLAGELLA BASAL BODY P-RING FORMATION PROTEIN FLGA"/>
    <property type="match status" value="1"/>
</dbReference>
<name>A0A1H9LTB3_9GAMM</name>
<keyword evidence="1" id="KW-1005">Bacterial flagellum biogenesis</keyword>
<keyword evidence="3" id="KW-0969">Cilium</keyword>
<comment type="subcellular location">
    <subcellularLocation>
        <location evidence="1">Periplasm</location>
    </subcellularLocation>
</comment>
<dbReference type="GO" id="GO:0042597">
    <property type="term" value="C:periplasmic space"/>
    <property type="evidence" value="ECO:0007669"/>
    <property type="project" value="UniProtKB-SubCell"/>
</dbReference>
<dbReference type="Pfam" id="PF13144">
    <property type="entry name" value="ChapFlgA"/>
    <property type="match status" value="1"/>
</dbReference>
<keyword evidence="3" id="KW-0282">Flagellum</keyword>
<dbReference type="AlphaFoldDB" id="A0A1H9LTB3"/>
<dbReference type="InterPro" id="IPR017585">
    <property type="entry name" value="SAF_FlgA"/>
</dbReference>
<dbReference type="STRING" id="988801.SAMN05216522_11271"/>
<accession>A0A1H9LTB3</accession>
<keyword evidence="1" id="KW-0574">Periplasm</keyword>
<dbReference type="Proteomes" id="UP000242515">
    <property type="component" value="Unassembled WGS sequence"/>
</dbReference>
<dbReference type="EMBL" id="FOGC01000012">
    <property type="protein sequence ID" value="SER14509.1"/>
    <property type="molecule type" value="Genomic_DNA"/>
</dbReference>